<evidence type="ECO:0000256" key="1">
    <source>
        <dbReference type="SAM" id="MobiDB-lite"/>
    </source>
</evidence>
<proteinExistence type="predicted"/>
<dbReference type="RefSeq" id="WP_153289508.1">
    <property type="nucleotide sequence ID" value="NZ_CP045643.1"/>
</dbReference>
<feature type="transmembrane region" description="Helical" evidence="2">
    <location>
        <begin position="122"/>
        <end position="140"/>
    </location>
</feature>
<reference evidence="3 4" key="1">
    <citation type="submission" date="2019-10" db="EMBL/GenBank/DDBJ databases">
        <title>A novel species.</title>
        <authorList>
            <person name="Gao J."/>
        </authorList>
    </citation>
    <scope>NUCLEOTIDE SEQUENCE [LARGE SCALE GENOMIC DNA]</scope>
    <source>
        <strain evidence="3 4">QMT-28</strain>
    </source>
</reference>
<keyword evidence="2" id="KW-0472">Membrane</keyword>
<dbReference type="Proteomes" id="UP000326179">
    <property type="component" value="Chromosome"/>
</dbReference>
<keyword evidence="2" id="KW-1133">Transmembrane helix</keyword>
<organism evidence="3 4">
    <name type="scientific">Streptomyces fagopyri</name>
    <dbReference type="NCBI Taxonomy" id="2662397"/>
    <lineage>
        <taxon>Bacteria</taxon>
        <taxon>Bacillati</taxon>
        <taxon>Actinomycetota</taxon>
        <taxon>Actinomycetes</taxon>
        <taxon>Kitasatosporales</taxon>
        <taxon>Streptomycetaceae</taxon>
        <taxon>Streptomyces</taxon>
    </lineage>
</organism>
<feature type="region of interest" description="Disordered" evidence="1">
    <location>
        <begin position="1"/>
        <end position="21"/>
    </location>
</feature>
<protein>
    <submittedName>
        <fullName evidence="3">Uncharacterized protein</fullName>
    </submittedName>
</protein>
<feature type="compositionally biased region" description="Low complexity" evidence="1">
    <location>
        <begin position="1"/>
        <end position="13"/>
    </location>
</feature>
<gene>
    <name evidence="3" type="ORF">GFH48_19980</name>
</gene>
<accession>A0A5Q0LFF3</accession>
<dbReference type="KEGG" id="sfy:GFH48_19980"/>
<sequence>MAHAAPASSASGARHTARTPRPSDVFDARTHAVAQLAVPVLGGLVYGLWAASINRGGGPITGWNVLFGFVSAIVFAAVCVGVLRVAPMMRRELHAVLWAVFAGVAFGFIYSQADHSVLRSTMMSLAVAFGVFAVNFYRFYTHEDGAGHPVG</sequence>
<evidence type="ECO:0000313" key="3">
    <source>
        <dbReference type="EMBL" id="QFZ75239.1"/>
    </source>
</evidence>
<evidence type="ECO:0000256" key="2">
    <source>
        <dbReference type="SAM" id="Phobius"/>
    </source>
</evidence>
<name>A0A5Q0LFF3_9ACTN</name>
<dbReference type="EMBL" id="CP045643">
    <property type="protein sequence ID" value="QFZ75239.1"/>
    <property type="molecule type" value="Genomic_DNA"/>
</dbReference>
<dbReference type="AlphaFoldDB" id="A0A5Q0LFF3"/>
<feature type="transmembrane region" description="Helical" evidence="2">
    <location>
        <begin position="63"/>
        <end position="87"/>
    </location>
</feature>
<keyword evidence="2" id="KW-0812">Transmembrane</keyword>
<keyword evidence="4" id="KW-1185">Reference proteome</keyword>
<evidence type="ECO:0000313" key="4">
    <source>
        <dbReference type="Proteomes" id="UP000326179"/>
    </source>
</evidence>
<feature type="transmembrane region" description="Helical" evidence="2">
    <location>
        <begin position="32"/>
        <end position="51"/>
    </location>
</feature>
<feature type="transmembrane region" description="Helical" evidence="2">
    <location>
        <begin position="93"/>
        <end position="110"/>
    </location>
</feature>